<dbReference type="NCBIfam" id="TIGR03748">
    <property type="entry name" value="conj_PilL"/>
    <property type="match status" value="1"/>
</dbReference>
<dbReference type="InterPro" id="IPR022260">
    <property type="entry name" value="Integr_conj_element_PilL"/>
</dbReference>
<feature type="region of interest" description="Disordered" evidence="1">
    <location>
        <begin position="45"/>
        <end position="67"/>
    </location>
</feature>
<comment type="caution">
    <text evidence="2">The sequence shown here is derived from an EMBL/GenBank/DDBJ whole genome shotgun (WGS) entry which is preliminary data.</text>
</comment>
<accession>A0AAW7I0D1</accession>
<reference evidence="2" key="1">
    <citation type="submission" date="2023-06" db="EMBL/GenBank/DDBJ databases">
        <title>MBL-encoding genomic islands in Pseudomonas spp. in Poland.</title>
        <authorList>
            <person name="Urbanowicz P."/>
            <person name="Izdebski R."/>
            <person name="Biedrzycka M."/>
            <person name="Gniadkowski M."/>
        </authorList>
    </citation>
    <scope>NUCLEOTIDE SEQUENCE</scope>
    <source>
        <strain evidence="2">NMI5768_13</strain>
    </source>
</reference>
<protein>
    <submittedName>
        <fullName evidence="2">PilL N-terminal domain-containing protein</fullName>
    </submittedName>
</protein>
<dbReference type="AlphaFoldDB" id="A0AAW7I0D1"/>
<name>A0AAW7I0D1_9PSED</name>
<dbReference type="EMBL" id="JAJSRF020000001">
    <property type="protein sequence ID" value="MDM3954804.1"/>
    <property type="molecule type" value="Genomic_DNA"/>
</dbReference>
<evidence type="ECO:0000256" key="1">
    <source>
        <dbReference type="SAM" id="MobiDB-lite"/>
    </source>
</evidence>
<evidence type="ECO:0000313" key="3">
    <source>
        <dbReference type="Proteomes" id="UP001165439"/>
    </source>
</evidence>
<proteinExistence type="predicted"/>
<dbReference type="RefSeq" id="WP_230849745.1">
    <property type="nucleotide sequence ID" value="NZ_JAJSPO010000023.1"/>
</dbReference>
<organism evidence="2 3">
    <name type="scientific">Pseudomonas alloputida</name>
    <dbReference type="NCBI Taxonomy" id="1940621"/>
    <lineage>
        <taxon>Bacteria</taxon>
        <taxon>Pseudomonadati</taxon>
        <taxon>Pseudomonadota</taxon>
        <taxon>Gammaproteobacteria</taxon>
        <taxon>Pseudomonadales</taxon>
        <taxon>Pseudomonadaceae</taxon>
        <taxon>Pseudomonas</taxon>
    </lineage>
</organism>
<feature type="compositionally biased region" description="Low complexity" evidence="1">
    <location>
        <begin position="45"/>
        <end position="62"/>
    </location>
</feature>
<dbReference type="Proteomes" id="UP001165439">
    <property type="component" value="Unassembled WGS sequence"/>
</dbReference>
<gene>
    <name evidence="2" type="ORF">LU674_021115</name>
</gene>
<sequence>MGAPRACCQGVGNICRDLLMHTPALPYLVLMLALAGCNTSPAITPSKAPAKAVPAPATPSKPLSESPAWVRQDRYTLVSTRPTLEQRQPLFQLITVQISPALHATVGDALRHVLQRSGYSLCTNRAEVTTLFSRPLPAVQHQLGPMALLDALTILGGPAWRLMIDPVERSVCYALRAPVPAPPRPPLEIAP</sequence>
<evidence type="ECO:0000313" key="2">
    <source>
        <dbReference type="EMBL" id="MDM3954804.1"/>
    </source>
</evidence>